<accession>A0A427XN08</accession>
<proteinExistence type="predicted"/>
<sequence>MLTRNHPASATHHPTMPALKIAQDSYPHIVEDIFQYALATWTIRELATVRAVSSRLRTAVDDLCSHVVLTRTAAEGELAITGLHGPLPYLPSGSTDRTFERNTRVVTLRGPIDKEDLERVGGTWISNICTLRAVRGEQGPPTSNLLTTLVSLSTVVLASPMAGWSDQLAVPNFCFEATLDEIILNVEVPQYNGSSRL</sequence>
<organism evidence="1 2">
    <name type="scientific">Apiotrichum porosum</name>
    <dbReference type="NCBI Taxonomy" id="105984"/>
    <lineage>
        <taxon>Eukaryota</taxon>
        <taxon>Fungi</taxon>
        <taxon>Dikarya</taxon>
        <taxon>Basidiomycota</taxon>
        <taxon>Agaricomycotina</taxon>
        <taxon>Tremellomycetes</taxon>
        <taxon>Trichosporonales</taxon>
        <taxon>Trichosporonaceae</taxon>
        <taxon>Apiotrichum</taxon>
    </lineage>
</organism>
<evidence type="ECO:0008006" key="3">
    <source>
        <dbReference type="Google" id="ProtNLM"/>
    </source>
</evidence>
<protein>
    <recommendedName>
        <fullName evidence="3">F-box domain-containing protein</fullName>
    </recommendedName>
</protein>
<dbReference type="GeneID" id="39593366"/>
<dbReference type="EMBL" id="RSCE01000008">
    <property type="protein sequence ID" value="RSH80250.1"/>
    <property type="molecule type" value="Genomic_DNA"/>
</dbReference>
<dbReference type="RefSeq" id="XP_028475197.1">
    <property type="nucleotide sequence ID" value="XM_028624125.1"/>
</dbReference>
<name>A0A427XN08_9TREE</name>
<evidence type="ECO:0000313" key="1">
    <source>
        <dbReference type="EMBL" id="RSH80250.1"/>
    </source>
</evidence>
<dbReference type="AlphaFoldDB" id="A0A427XN08"/>
<evidence type="ECO:0000313" key="2">
    <source>
        <dbReference type="Proteomes" id="UP000279236"/>
    </source>
</evidence>
<dbReference type="Proteomes" id="UP000279236">
    <property type="component" value="Unassembled WGS sequence"/>
</dbReference>
<gene>
    <name evidence="1" type="ORF">EHS24_008823</name>
</gene>
<comment type="caution">
    <text evidence="1">The sequence shown here is derived from an EMBL/GenBank/DDBJ whole genome shotgun (WGS) entry which is preliminary data.</text>
</comment>
<reference evidence="1 2" key="1">
    <citation type="submission" date="2018-11" db="EMBL/GenBank/DDBJ databases">
        <title>Genome sequence of Apiotrichum porosum DSM 27194.</title>
        <authorList>
            <person name="Aliyu H."/>
            <person name="Gorte O."/>
            <person name="Ochsenreither K."/>
        </authorList>
    </citation>
    <scope>NUCLEOTIDE SEQUENCE [LARGE SCALE GENOMIC DNA]</scope>
    <source>
        <strain evidence="1 2">DSM 27194</strain>
    </source>
</reference>
<keyword evidence="2" id="KW-1185">Reference proteome</keyword>